<protein>
    <submittedName>
        <fullName evidence="2">Uncharacterized protein</fullName>
    </submittedName>
</protein>
<reference evidence="2" key="2">
    <citation type="submission" date="2015-03" db="EMBL/GenBank/DDBJ databases">
        <authorList>
            <person name="Chow C.-E.T."/>
            <person name="Winget D.M."/>
            <person name="White R.A.III."/>
            <person name="Hallam S.J."/>
            <person name="Suttle C.A."/>
        </authorList>
    </citation>
    <scope>NUCLEOTIDE SEQUENCE</scope>
    <source>
        <strain evidence="2">Oxic3_2</strain>
    </source>
</reference>
<dbReference type="EMBL" id="KR029608">
    <property type="protein sequence ID" value="AKH48751.1"/>
    <property type="molecule type" value="Genomic_DNA"/>
</dbReference>
<organism evidence="2">
    <name type="scientific">uncultured marine virus</name>
    <dbReference type="NCBI Taxonomy" id="186617"/>
    <lineage>
        <taxon>Viruses</taxon>
        <taxon>environmental samples</taxon>
    </lineage>
</organism>
<feature type="region of interest" description="Disordered" evidence="1">
    <location>
        <begin position="214"/>
        <end position="237"/>
    </location>
</feature>
<proteinExistence type="predicted"/>
<name>A0A0F7LC34_9VIRU</name>
<accession>A0A0F7LC34</accession>
<evidence type="ECO:0000313" key="2">
    <source>
        <dbReference type="EMBL" id="AKH48751.1"/>
    </source>
</evidence>
<reference evidence="2" key="1">
    <citation type="journal article" date="2015" name="Front. Microbiol.">
        <title>Combining genomic sequencing methods to explore viral diversity and reveal potential virus-host interactions.</title>
        <authorList>
            <person name="Chow C.E."/>
            <person name="Winget D.M."/>
            <person name="White R.A.III."/>
            <person name="Hallam S.J."/>
            <person name="Suttle C.A."/>
        </authorList>
    </citation>
    <scope>NUCLEOTIDE SEQUENCE</scope>
    <source>
        <strain evidence="2">Oxic3_2</strain>
    </source>
</reference>
<evidence type="ECO:0000256" key="1">
    <source>
        <dbReference type="SAM" id="MobiDB-lite"/>
    </source>
</evidence>
<sequence>MLNNREIIGSEGIPNIYISNISVYDSSEQANNSDTVVKMELMFNNGLDNHRQPIFNYSSGRSAATVELVYIYDKQVFEELLKSKTEREKKKIIRTQAGFGNLKTEEIAMPPLDVKKLSTHEVTPIYIRKEFKVTSNKESCYVMANIKRGQEIGPSISETVMEAKVVSQDSFVFKIKGRSQIWTGPVHEHEGKFMGGSFHTENGHPSLVKVNSPNYKTKDHRKLKSPSSTLKSPLNRKQSENNYFSDIKYSQTENGSLNLMFSINTKEMLN</sequence>